<feature type="compositionally biased region" description="Basic and acidic residues" evidence="1">
    <location>
        <begin position="154"/>
        <end position="167"/>
    </location>
</feature>
<reference evidence="2 3" key="1">
    <citation type="journal article" date="2019" name="Nat. Ecol. Evol.">
        <title>Megaphylogeny resolves global patterns of mushroom evolution.</title>
        <authorList>
            <person name="Varga T."/>
            <person name="Krizsan K."/>
            <person name="Foldi C."/>
            <person name="Dima B."/>
            <person name="Sanchez-Garcia M."/>
            <person name="Sanchez-Ramirez S."/>
            <person name="Szollosi G.J."/>
            <person name="Szarkandi J.G."/>
            <person name="Papp V."/>
            <person name="Albert L."/>
            <person name="Andreopoulos W."/>
            <person name="Angelini C."/>
            <person name="Antonin V."/>
            <person name="Barry K.W."/>
            <person name="Bougher N.L."/>
            <person name="Buchanan P."/>
            <person name="Buyck B."/>
            <person name="Bense V."/>
            <person name="Catcheside P."/>
            <person name="Chovatia M."/>
            <person name="Cooper J."/>
            <person name="Damon W."/>
            <person name="Desjardin D."/>
            <person name="Finy P."/>
            <person name="Geml J."/>
            <person name="Haridas S."/>
            <person name="Hughes K."/>
            <person name="Justo A."/>
            <person name="Karasinski D."/>
            <person name="Kautmanova I."/>
            <person name="Kiss B."/>
            <person name="Kocsube S."/>
            <person name="Kotiranta H."/>
            <person name="LaButti K.M."/>
            <person name="Lechner B.E."/>
            <person name="Liimatainen K."/>
            <person name="Lipzen A."/>
            <person name="Lukacs Z."/>
            <person name="Mihaltcheva S."/>
            <person name="Morgado L.N."/>
            <person name="Niskanen T."/>
            <person name="Noordeloos M.E."/>
            <person name="Ohm R.A."/>
            <person name="Ortiz-Santana B."/>
            <person name="Ovrebo C."/>
            <person name="Racz N."/>
            <person name="Riley R."/>
            <person name="Savchenko A."/>
            <person name="Shiryaev A."/>
            <person name="Soop K."/>
            <person name="Spirin V."/>
            <person name="Szebenyi C."/>
            <person name="Tomsovsky M."/>
            <person name="Tulloss R.E."/>
            <person name="Uehling J."/>
            <person name="Grigoriev I.V."/>
            <person name="Vagvolgyi C."/>
            <person name="Papp T."/>
            <person name="Martin F.M."/>
            <person name="Miettinen O."/>
            <person name="Hibbett D.S."/>
            <person name="Nagy L.G."/>
        </authorList>
    </citation>
    <scope>NUCLEOTIDE SEQUENCE [LARGE SCALE GENOMIC DNA]</scope>
    <source>
        <strain evidence="2 3">CBS 962.96</strain>
    </source>
</reference>
<gene>
    <name evidence="2" type="ORF">K435DRAFT_871275</name>
</gene>
<dbReference type="AlphaFoldDB" id="A0A4S8L5V1"/>
<feature type="region of interest" description="Disordered" evidence="1">
    <location>
        <begin position="146"/>
        <end position="167"/>
    </location>
</feature>
<feature type="region of interest" description="Disordered" evidence="1">
    <location>
        <begin position="185"/>
        <end position="490"/>
    </location>
</feature>
<evidence type="ECO:0000313" key="2">
    <source>
        <dbReference type="EMBL" id="THU83448.1"/>
    </source>
</evidence>
<accession>A0A4S8L5V1</accession>
<dbReference type="EMBL" id="ML179662">
    <property type="protein sequence ID" value="THU83448.1"/>
    <property type="molecule type" value="Genomic_DNA"/>
</dbReference>
<name>A0A4S8L5V1_DENBC</name>
<feature type="compositionally biased region" description="Basic and acidic residues" evidence="1">
    <location>
        <begin position="191"/>
        <end position="207"/>
    </location>
</feature>
<protein>
    <submittedName>
        <fullName evidence="2">Uncharacterized protein</fullName>
    </submittedName>
</protein>
<feature type="compositionally biased region" description="Basic and acidic residues" evidence="1">
    <location>
        <begin position="361"/>
        <end position="373"/>
    </location>
</feature>
<keyword evidence="3" id="KW-1185">Reference proteome</keyword>
<feature type="compositionally biased region" description="Basic and acidic residues" evidence="1">
    <location>
        <begin position="387"/>
        <end position="404"/>
    </location>
</feature>
<organism evidence="2 3">
    <name type="scientific">Dendrothele bispora (strain CBS 962.96)</name>
    <dbReference type="NCBI Taxonomy" id="1314807"/>
    <lineage>
        <taxon>Eukaryota</taxon>
        <taxon>Fungi</taxon>
        <taxon>Dikarya</taxon>
        <taxon>Basidiomycota</taxon>
        <taxon>Agaricomycotina</taxon>
        <taxon>Agaricomycetes</taxon>
        <taxon>Agaricomycetidae</taxon>
        <taxon>Agaricales</taxon>
        <taxon>Agaricales incertae sedis</taxon>
        <taxon>Dendrothele</taxon>
    </lineage>
</organism>
<feature type="compositionally biased region" description="Basic and acidic residues" evidence="1">
    <location>
        <begin position="412"/>
        <end position="430"/>
    </location>
</feature>
<feature type="compositionally biased region" description="Basic and acidic residues" evidence="1">
    <location>
        <begin position="246"/>
        <end position="271"/>
    </location>
</feature>
<proteinExistence type="predicted"/>
<feature type="compositionally biased region" description="Polar residues" evidence="1">
    <location>
        <begin position="478"/>
        <end position="488"/>
    </location>
</feature>
<feature type="compositionally biased region" description="Polar residues" evidence="1">
    <location>
        <begin position="318"/>
        <end position="333"/>
    </location>
</feature>
<dbReference type="Proteomes" id="UP000297245">
    <property type="component" value="Unassembled WGS sequence"/>
</dbReference>
<evidence type="ECO:0000313" key="3">
    <source>
        <dbReference type="Proteomes" id="UP000297245"/>
    </source>
</evidence>
<dbReference type="OrthoDB" id="3262817at2759"/>
<sequence length="597" mass="66057">MTDAVCQLEKAEVPPLSAITLFRYSTTTKEKMHLEPSHRASGTVKQQEDVPILIFKRGEKRKFLRRPDTYEDMIRVVRRKFSIGEGETPVFETRSLGVCNDQNIEIDEEVYPLMASYLDEIEVSVFKRTDFDTDQKVMDDVGHVEPLVGTSGTRQKDAVGPERSFLDGHEEPDVLMEEADMVVTVGTSDSKGTKGMDTAKGKEKATDEFVDSDIDTALGKYPDVTEGRKETNDSNLADNILAKPTSKNESEKPRNDEPHNEKENTKGKEQKYLPTVVEEDEVTTPTEPNKPASESETKAKETNVPLDNDTAPAVVDVTSGSTTVRQSTASLQPSRLDDEFDNTTAKDETANVPPLQTTQNDDQRHRNHARDDDPAGLFDDEITDIGRMQKSEDEVQRALVKVEADGLPTSPKSDDSDRKREHVKVKKEASGRLNENDITSPGRSGRERVGTSSVAPSDPVKASPSRNNKTKIGPTPSGPSRSQTSADTDQVRGMVAAADDTTEEERFKVFIEGPGGKADMAEFMTRLRHPVKKVLQRACKHFGVDPKRAQLELLIDSIEEDDTVVTHSFKCQKGETMGQAGVNPLANLRVAVQEEDE</sequence>
<feature type="compositionally biased region" description="Basic and acidic residues" evidence="1">
    <location>
        <begin position="223"/>
        <end position="232"/>
    </location>
</feature>
<evidence type="ECO:0000256" key="1">
    <source>
        <dbReference type="SAM" id="MobiDB-lite"/>
    </source>
</evidence>